<dbReference type="RefSeq" id="WP_150149828.1">
    <property type="nucleotide sequence ID" value="NZ_QSND01000002.1"/>
</dbReference>
<dbReference type="EMBL" id="QSND01000002">
    <property type="protein sequence ID" value="KAA6450999.1"/>
    <property type="molecule type" value="Genomic_DNA"/>
</dbReference>
<gene>
    <name evidence="2" type="ORF">DX927_09225</name>
</gene>
<dbReference type="PROSITE" id="PS50943">
    <property type="entry name" value="HTH_CROC1"/>
    <property type="match status" value="1"/>
</dbReference>
<protein>
    <submittedName>
        <fullName evidence="2">XRE family transcriptional regulator</fullName>
    </submittedName>
</protein>
<dbReference type="InterPro" id="IPR010982">
    <property type="entry name" value="Lambda_DNA-bd_dom_sf"/>
</dbReference>
<sequence>MNQNIWIKEYRKQKGYNHAQVALKTGIERSYYTKIENGQKPSVKVAQKLSKVLEFDWTLFFTHNCDVKSQKSNTA</sequence>
<proteinExistence type="predicted"/>
<evidence type="ECO:0000313" key="3">
    <source>
        <dbReference type="Proteomes" id="UP000324326"/>
    </source>
</evidence>
<dbReference type="CDD" id="cd00093">
    <property type="entry name" value="HTH_XRE"/>
    <property type="match status" value="1"/>
</dbReference>
<evidence type="ECO:0000313" key="2">
    <source>
        <dbReference type="EMBL" id="KAA6450999.1"/>
    </source>
</evidence>
<dbReference type="GO" id="GO:0003677">
    <property type="term" value="F:DNA binding"/>
    <property type="evidence" value="ECO:0007669"/>
    <property type="project" value="InterPro"/>
</dbReference>
<feature type="domain" description="HTH cro/C1-type" evidence="1">
    <location>
        <begin position="7"/>
        <end position="60"/>
    </location>
</feature>
<comment type="caution">
    <text evidence="2">The sequence shown here is derived from an EMBL/GenBank/DDBJ whole genome shotgun (WGS) entry which is preliminary data.</text>
</comment>
<evidence type="ECO:0000259" key="1">
    <source>
        <dbReference type="PROSITE" id="PS50943"/>
    </source>
</evidence>
<accession>A0A5M8RSS0</accession>
<dbReference type="Proteomes" id="UP000324326">
    <property type="component" value="Unassembled WGS sequence"/>
</dbReference>
<dbReference type="SUPFAM" id="SSF47413">
    <property type="entry name" value="lambda repressor-like DNA-binding domains"/>
    <property type="match status" value="1"/>
</dbReference>
<dbReference type="InterPro" id="IPR001387">
    <property type="entry name" value="Cro/C1-type_HTH"/>
</dbReference>
<dbReference type="AlphaFoldDB" id="A0A5M8RSS0"/>
<organism evidence="2 3">
    <name type="scientific">Bacillus swezeyi</name>
    <dbReference type="NCBI Taxonomy" id="1925020"/>
    <lineage>
        <taxon>Bacteria</taxon>
        <taxon>Bacillati</taxon>
        <taxon>Bacillota</taxon>
        <taxon>Bacilli</taxon>
        <taxon>Bacillales</taxon>
        <taxon>Bacillaceae</taxon>
        <taxon>Bacillus</taxon>
    </lineage>
</organism>
<dbReference type="Gene3D" id="1.10.260.40">
    <property type="entry name" value="lambda repressor-like DNA-binding domains"/>
    <property type="match status" value="1"/>
</dbReference>
<dbReference type="SMART" id="SM00530">
    <property type="entry name" value="HTH_XRE"/>
    <property type="match status" value="1"/>
</dbReference>
<dbReference type="Pfam" id="PF01381">
    <property type="entry name" value="HTH_3"/>
    <property type="match status" value="1"/>
</dbReference>
<reference evidence="2 3" key="1">
    <citation type="submission" date="2018-08" db="EMBL/GenBank/DDBJ databases">
        <title>Bacillus phenotypic plasticity.</title>
        <authorList>
            <person name="Hurtado E."/>
        </authorList>
    </citation>
    <scope>NUCLEOTIDE SEQUENCE [LARGE SCALE GENOMIC DNA]</scope>
    <source>
        <strain evidence="2 3">427</strain>
    </source>
</reference>
<name>A0A5M8RSS0_9BACI</name>